<feature type="transmembrane region" description="Helical" evidence="1">
    <location>
        <begin position="444"/>
        <end position="465"/>
    </location>
</feature>
<dbReference type="Proteomes" id="UP001642360">
    <property type="component" value="Unassembled WGS sequence"/>
</dbReference>
<name>A0ABC8SQ90_9AQUA</name>
<dbReference type="PANTHER" id="PTHR31549:SF129">
    <property type="entry name" value="DUF4220 DOMAIN-CONTAINING PROTEIN"/>
    <property type="match status" value="1"/>
</dbReference>
<evidence type="ECO:0000313" key="3">
    <source>
        <dbReference type="Proteomes" id="UP001642360"/>
    </source>
</evidence>
<reference evidence="2 3" key="1">
    <citation type="submission" date="2024-02" db="EMBL/GenBank/DDBJ databases">
        <authorList>
            <person name="Vignale AGUSTIN F."/>
            <person name="Sosa J E."/>
            <person name="Modenutti C."/>
        </authorList>
    </citation>
    <scope>NUCLEOTIDE SEQUENCE [LARGE SCALE GENOMIC DNA]</scope>
</reference>
<organism evidence="2 3">
    <name type="scientific">Ilex paraguariensis</name>
    <name type="common">yerba mate</name>
    <dbReference type="NCBI Taxonomy" id="185542"/>
    <lineage>
        <taxon>Eukaryota</taxon>
        <taxon>Viridiplantae</taxon>
        <taxon>Streptophyta</taxon>
        <taxon>Embryophyta</taxon>
        <taxon>Tracheophyta</taxon>
        <taxon>Spermatophyta</taxon>
        <taxon>Magnoliopsida</taxon>
        <taxon>eudicotyledons</taxon>
        <taxon>Gunneridae</taxon>
        <taxon>Pentapetalae</taxon>
        <taxon>asterids</taxon>
        <taxon>campanulids</taxon>
        <taxon>Aquifoliales</taxon>
        <taxon>Aquifoliaceae</taxon>
        <taxon>Ilex</taxon>
    </lineage>
</organism>
<dbReference type="InterPro" id="IPR004158">
    <property type="entry name" value="DUF247_pln"/>
</dbReference>
<dbReference type="Pfam" id="PF03140">
    <property type="entry name" value="DUF247"/>
    <property type="match status" value="1"/>
</dbReference>
<accession>A0ABC8SQ90</accession>
<comment type="caution">
    <text evidence="2">The sequence shown here is derived from an EMBL/GenBank/DDBJ whole genome shotgun (WGS) entry which is preliminary data.</text>
</comment>
<proteinExistence type="predicted"/>
<evidence type="ECO:0000256" key="1">
    <source>
        <dbReference type="SAM" id="Phobius"/>
    </source>
</evidence>
<evidence type="ECO:0000313" key="2">
    <source>
        <dbReference type="EMBL" id="CAK9159329.1"/>
    </source>
</evidence>
<gene>
    <name evidence="2" type="ORF">ILEXP_LOCUS28027</name>
</gene>
<keyword evidence="1" id="KW-1133">Transmembrane helix</keyword>
<sequence length="561" mass="63775">MNQTNIAGTTTLEFETHSTAIPYETSVKSCSSGRNRWLQSIMNDGGNIYNTLSSRTQMQKVPQLLRMIKDNRKYYEPTVVSFGPYHHGRAELAPVENSKVTIARQFVLGSGKPIEDFYDKVAELVDDARSCYLEGSTEAFSDQEFAQMMFLDGCFNLYVMECVAYSNAEQVEMMISHLGLFASSLIVAEMFLLENQLPFFVLWNLMNIKYQGDGGEKMISVFINYCISTIPQSQVKTEIARGELKQPLHLLELIRSKLLCKHDNRSSEFSIQSVIPRRKYHGTLKDYSYSFRSVMELKAKGIYVKPSNTGYFTDINFKSNYFSGQLTLPPMIISPFSRPLFVNLIAYEMCPNTPNDLGVAFHIHFMKSLIDHPDDVKELRSKCILHNLGGSDEEVARMFKEIATPLMLHTGTYEDIKQCIQKHYNSKMRTYTAEVIHNHFSNPWTVVAFLTAIFLMVLSIIQAYFTWSARGMNSIPPGYVNISIGSHVNVSTFNLYHVDMALVHISEQYIASRGRVFEHKLGSSQCNIRPAILHSAEIQNGARGRRCTSKHSPIANEIMED</sequence>
<dbReference type="EMBL" id="CAUOFW020003336">
    <property type="protein sequence ID" value="CAK9159329.1"/>
    <property type="molecule type" value="Genomic_DNA"/>
</dbReference>
<protein>
    <submittedName>
        <fullName evidence="2">Uncharacterized protein</fullName>
    </submittedName>
</protein>
<keyword evidence="1" id="KW-0812">Transmembrane</keyword>
<dbReference type="AlphaFoldDB" id="A0ABC8SQ90"/>
<keyword evidence="1" id="KW-0472">Membrane</keyword>
<dbReference type="PANTHER" id="PTHR31549">
    <property type="entry name" value="PROTEIN, PUTATIVE (DUF247)-RELATED-RELATED"/>
    <property type="match status" value="1"/>
</dbReference>
<keyword evidence="3" id="KW-1185">Reference proteome</keyword>